<dbReference type="EMBL" id="CM039430">
    <property type="protein sequence ID" value="KAI4345155.1"/>
    <property type="molecule type" value="Genomic_DNA"/>
</dbReference>
<evidence type="ECO:0000313" key="2">
    <source>
        <dbReference type="Proteomes" id="UP000828941"/>
    </source>
</evidence>
<reference evidence="1 2" key="1">
    <citation type="journal article" date="2022" name="DNA Res.">
        <title>Chromosomal-level genome assembly of the orchid tree Bauhinia variegata (Leguminosae; Cercidoideae) supports the allotetraploid origin hypothesis of Bauhinia.</title>
        <authorList>
            <person name="Zhong Y."/>
            <person name="Chen Y."/>
            <person name="Zheng D."/>
            <person name="Pang J."/>
            <person name="Liu Y."/>
            <person name="Luo S."/>
            <person name="Meng S."/>
            <person name="Qian L."/>
            <person name="Wei D."/>
            <person name="Dai S."/>
            <person name="Zhou R."/>
        </authorList>
    </citation>
    <scope>NUCLEOTIDE SEQUENCE [LARGE SCALE GENOMIC DNA]</scope>
    <source>
        <strain evidence="1">BV-YZ2020</strain>
    </source>
</reference>
<name>A0ACB9PET8_BAUVA</name>
<comment type="caution">
    <text evidence="1">The sequence shown here is derived from an EMBL/GenBank/DDBJ whole genome shotgun (WGS) entry which is preliminary data.</text>
</comment>
<protein>
    <submittedName>
        <fullName evidence="1">Uncharacterized protein</fullName>
    </submittedName>
</protein>
<organism evidence="1 2">
    <name type="scientific">Bauhinia variegata</name>
    <name type="common">Purple orchid tree</name>
    <name type="synonym">Phanera variegata</name>
    <dbReference type="NCBI Taxonomy" id="167791"/>
    <lineage>
        <taxon>Eukaryota</taxon>
        <taxon>Viridiplantae</taxon>
        <taxon>Streptophyta</taxon>
        <taxon>Embryophyta</taxon>
        <taxon>Tracheophyta</taxon>
        <taxon>Spermatophyta</taxon>
        <taxon>Magnoliopsida</taxon>
        <taxon>eudicotyledons</taxon>
        <taxon>Gunneridae</taxon>
        <taxon>Pentapetalae</taxon>
        <taxon>rosids</taxon>
        <taxon>fabids</taxon>
        <taxon>Fabales</taxon>
        <taxon>Fabaceae</taxon>
        <taxon>Cercidoideae</taxon>
        <taxon>Cercideae</taxon>
        <taxon>Bauhiniinae</taxon>
        <taxon>Bauhinia</taxon>
    </lineage>
</organism>
<evidence type="ECO:0000313" key="1">
    <source>
        <dbReference type="EMBL" id="KAI4345155.1"/>
    </source>
</evidence>
<accession>A0ACB9PET8</accession>
<proteinExistence type="predicted"/>
<sequence length="70" mass="7975">MRVAHLNRITVTEKRRPRRQQPGKYKNALSWFFVALHLFPFNSGDGALQIRQLLLAASSAPSSHPFSSNR</sequence>
<dbReference type="Proteomes" id="UP000828941">
    <property type="component" value="Chromosome 5"/>
</dbReference>
<gene>
    <name evidence="1" type="ORF">L6164_012307</name>
</gene>
<keyword evidence="2" id="KW-1185">Reference proteome</keyword>